<dbReference type="InterPro" id="IPR001461">
    <property type="entry name" value="Aspartic_peptidase_A1"/>
</dbReference>
<evidence type="ECO:0000256" key="2">
    <source>
        <dbReference type="SAM" id="SignalP"/>
    </source>
</evidence>
<dbReference type="Pfam" id="PF00026">
    <property type="entry name" value="Asp"/>
    <property type="match status" value="2"/>
</dbReference>
<keyword evidence="2" id="KW-0732">Signal</keyword>
<organism evidence="4 5">
    <name type="scientific">Panaeolus cyanescens</name>
    <dbReference type="NCBI Taxonomy" id="181874"/>
    <lineage>
        <taxon>Eukaryota</taxon>
        <taxon>Fungi</taxon>
        <taxon>Dikarya</taxon>
        <taxon>Basidiomycota</taxon>
        <taxon>Agaricomycotina</taxon>
        <taxon>Agaricomycetes</taxon>
        <taxon>Agaricomycetidae</taxon>
        <taxon>Agaricales</taxon>
        <taxon>Agaricineae</taxon>
        <taxon>Galeropsidaceae</taxon>
        <taxon>Panaeolus</taxon>
    </lineage>
</organism>
<protein>
    <recommendedName>
        <fullName evidence="3">Peptidase A1 domain-containing protein</fullName>
    </recommendedName>
</protein>
<dbReference type="InParanoid" id="A0A409YCI5"/>
<dbReference type="GO" id="GO:0004190">
    <property type="term" value="F:aspartic-type endopeptidase activity"/>
    <property type="evidence" value="ECO:0007669"/>
    <property type="project" value="InterPro"/>
</dbReference>
<evidence type="ECO:0000259" key="3">
    <source>
        <dbReference type="PROSITE" id="PS51767"/>
    </source>
</evidence>
<dbReference type="Proteomes" id="UP000284842">
    <property type="component" value="Unassembled WGS sequence"/>
</dbReference>
<evidence type="ECO:0000256" key="1">
    <source>
        <dbReference type="ARBA" id="ARBA00007447"/>
    </source>
</evidence>
<dbReference type="EMBL" id="NHTK01001298">
    <property type="protein sequence ID" value="PPR00690.1"/>
    <property type="molecule type" value="Genomic_DNA"/>
</dbReference>
<accession>A0A409YCI5</accession>
<dbReference type="PANTHER" id="PTHR47966">
    <property type="entry name" value="BETA-SITE APP-CLEAVING ENZYME, ISOFORM A-RELATED"/>
    <property type="match status" value="1"/>
</dbReference>
<dbReference type="GO" id="GO:0006508">
    <property type="term" value="P:proteolysis"/>
    <property type="evidence" value="ECO:0007669"/>
    <property type="project" value="InterPro"/>
</dbReference>
<evidence type="ECO:0000313" key="4">
    <source>
        <dbReference type="EMBL" id="PPR00690.1"/>
    </source>
</evidence>
<dbReference type="PROSITE" id="PS51767">
    <property type="entry name" value="PEPTIDASE_A1"/>
    <property type="match status" value="1"/>
</dbReference>
<feature type="signal peptide" evidence="2">
    <location>
        <begin position="1"/>
        <end position="21"/>
    </location>
</feature>
<dbReference type="InterPro" id="IPR034164">
    <property type="entry name" value="Pepsin-like_dom"/>
</dbReference>
<proteinExistence type="inferred from homology"/>
<feature type="domain" description="Peptidase A1" evidence="3">
    <location>
        <begin position="89"/>
        <end position="530"/>
    </location>
</feature>
<sequence length="616" mass="66302">MQLRSCFLNAGIGSFILGALCVSASPTLSSGPTTPPASWDDIAKRYTKRTEGGIHLPIVRTQKRLSESEMKRRALAAEIPLGDSVDVAYTVLATIGGISVPLILDSGSADTWVMSDACLQDCMVGSDNPVPLYPQANYRPSGLDVEMLYGDSQTGTSAKGTIGQDTFEMAGLSLQDQYFAAINVTNTNLMELGASGILGLGFPMNSVIWNDIFVKVYHLREVSSIKTRAIEDSISPQETPTTPHNVKFGAHFPYSNPLRRLAFPDIPSLVNTVEPNGKPEKRQTVKTSSLLYNVFASYATLSPFFPRLISQLVLSRPMFSVTLQRNTIDVGGNLGMLSIGELPEGISGDNMTWVPLRAYTVEQNGLPAPPDSPNEVYPVTWEITIDDVYLDGVKLPRTNLTSNTIGISALVDTGNSLIRGPADVVKYVRSALSPSNPHQNGHFPCSTPHTLAFSIGGKLFPVDPRDFASQAYNNNVEECYPNLVDTDTPRPGGYLFSWSLGVPFLKSVISAYYFGNLTYPSQDPPKMGFLSTVPPDADQKMKDAVEAARKADHNFPAVSDFPHSGSLVPTRTGMPQATLLGSQPNGAARSGHVQRAKTASGVLLGIGLAIAGVFRP</sequence>
<name>A0A409YCI5_9AGAR</name>
<reference evidence="4 5" key="1">
    <citation type="journal article" date="2018" name="Evol. Lett.">
        <title>Horizontal gene cluster transfer increased hallucinogenic mushroom diversity.</title>
        <authorList>
            <person name="Reynolds H.T."/>
            <person name="Vijayakumar V."/>
            <person name="Gluck-Thaler E."/>
            <person name="Korotkin H.B."/>
            <person name="Matheny P.B."/>
            <person name="Slot J.C."/>
        </authorList>
    </citation>
    <scope>NUCLEOTIDE SEQUENCE [LARGE SCALE GENOMIC DNA]</scope>
    <source>
        <strain evidence="4 5">2629</strain>
    </source>
</reference>
<dbReference type="InterPro" id="IPR033121">
    <property type="entry name" value="PEPTIDASE_A1"/>
</dbReference>
<evidence type="ECO:0000313" key="5">
    <source>
        <dbReference type="Proteomes" id="UP000284842"/>
    </source>
</evidence>
<dbReference type="SUPFAM" id="SSF50630">
    <property type="entry name" value="Acid proteases"/>
    <property type="match status" value="1"/>
</dbReference>
<dbReference type="Gene3D" id="2.40.70.10">
    <property type="entry name" value="Acid Proteases"/>
    <property type="match status" value="2"/>
</dbReference>
<keyword evidence="5" id="KW-1185">Reference proteome</keyword>
<comment type="caution">
    <text evidence="4">The sequence shown here is derived from an EMBL/GenBank/DDBJ whole genome shotgun (WGS) entry which is preliminary data.</text>
</comment>
<dbReference type="OrthoDB" id="3089at2759"/>
<dbReference type="PANTHER" id="PTHR47966:SF51">
    <property type="entry name" value="BETA-SITE APP-CLEAVING ENZYME, ISOFORM A-RELATED"/>
    <property type="match status" value="1"/>
</dbReference>
<dbReference type="CDD" id="cd05471">
    <property type="entry name" value="pepsin_like"/>
    <property type="match status" value="1"/>
</dbReference>
<dbReference type="InterPro" id="IPR021109">
    <property type="entry name" value="Peptidase_aspartic_dom_sf"/>
</dbReference>
<comment type="similarity">
    <text evidence="1">Belongs to the peptidase A1 family.</text>
</comment>
<feature type="chain" id="PRO_5019253588" description="Peptidase A1 domain-containing protein" evidence="2">
    <location>
        <begin position="22"/>
        <end position="616"/>
    </location>
</feature>
<dbReference type="PRINTS" id="PR00792">
    <property type="entry name" value="PEPSIN"/>
</dbReference>
<dbReference type="AlphaFoldDB" id="A0A409YCI5"/>
<gene>
    <name evidence="4" type="ORF">CVT24_000978</name>
</gene>